<proteinExistence type="predicted"/>
<dbReference type="Pfam" id="PF01636">
    <property type="entry name" value="APH"/>
    <property type="match status" value="1"/>
</dbReference>
<dbReference type="InterPro" id="IPR051678">
    <property type="entry name" value="AGP_Transferase"/>
</dbReference>
<dbReference type="STRING" id="5364.A0A5C3MWD0"/>
<evidence type="ECO:0000259" key="1">
    <source>
        <dbReference type="Pfam" id="PF01636"/>
    </source>
</evidence>
<keyword evidence="3" id="KW-1185">Reference proteome</keyword>
<dbReference type="PANTHER" id="PTHR21310:SF13">
    <property type="entry name" value="AMINOGLYCOSIDE PHOSPHOTRANSFERASE DOMAIN-CONTAINING PROTEIN"/>
    <property type="match status" value="1"/>
</dbReference>
<name>A0A5C3MWD0_9AGAM</name>
<dbReference type="InterPro" id="IPR002575">
    <property type="entry name" value="Aminoglycoside_PTrfase"/>
</dbReference>
<dbReference type="OrthoDB" id="10003767at2759"/>
<dbReference type="InterPro" id="IPR011009">
    <property type="entry name" value="Kinase-like_dom_sf"/>
</dbReference>
<dbReference type="Proteomes" id="UP000305948">
    <property type="component" value="Unassembled WGS sequence"/>
</dbReference>
<sequence>MASPMQINTEVLTDRLSVRFGPVRDFQVFDEDNCDTVVVIFEDERRALVRFRTHEAGVTPGGQTSMASEEATMGYLRRFTNVPVLDVLWYDNDADRGVGGEWMVLEHLGVSLQDKWVDMSIEQRRKLASGIAEIWSELVQPEFDGIGSLWRTQDTFRVGPVAPTSSADALNAQDVNRGPFYHPEDWLVALASGQLGSRSSVPPTPVEDDCMAQVADSLRDSPSLGNADKHLPIGLQHANLHVGNILVDPEDPSVIVAVTNWEGARTAPLWAIQPRFLVPPQATREEILDWQKLIREAVGSLAPDWLQCTGQEEPWRLYRKLHKMAQDSRIFINLSPVRRAFEESLGRDVASVAIT</sequence>
<dbReference type="AlphaFoldDB" id="A0A5C3MWD0"/>
<dbReference type="SUPFAM" id="SSF56112">
    <property type="entry name" value="Protein kinase-like (PK-like)"/>
    <property type="match status" value="1"/>
</dbReference>
<accession>A0A5C3MWD0</accession>
<protein>
    <recommendedName>
        <fullName evidence="1">Aminoglycoside phosphotransferase domain-containing protein</fullName>
    </recommendedName>
</protein>
<dbReference type="PANTHER" id="PTHR21310">
    <property type="entry name" value="AMINOGLYCOSIDE PHOSPHOTRANSFERASE-RELATED-RELATED"/>
    <property type="match status" value="1"/>
</dbReference>
<reference evidence="2 3" key="1">
    <citation type="journal article" date="2019" name="Nat. Ecol. Evol.">
        <title>Megaphylogeny resolves global patterns of mushroom evolution.</title>
        <authorList>
            <person name="Varga T."/>
            <person name="Krizsan K."/>
            <person name="Foldi C."/>
            <person name="Dima B."/>
            <person name="Sanchez-Garcia M."/>
            <person name="Sanchez-Ramirez S."/>
            <person name="Szollosi G.J."/>
            <person name="Szarkandi J.G."/>
            <person name="Papp V."/>
            <person name="Albert L."/>
            <person name="Andreopoulos W."/>
            <person name="Angelini C."/>
            <person name="Antonin V."/>
            <person name="Barry K.W."/>
            <person name="Bougher N.L."/>
            <person name="Buchanan P."/>
            <person name="Buyck B."/>
            <person name="Bense V."/>
            <person name="Catcheside P."/>
            <person name="Chovatia M."/>
            <person name="Cooper J."/>
            <person name="Damon W."/>
            <person name="Desjardin D."/>
            <person name="Finy P."/>
            <person name="Geml J."/>
            <person name="Haridas S."/>
            <person name="Hughes K."/>
            <person name="Justo A."/>
            <person name="Karasinski D."/>
            <person name="Kautmanova I."/>
            <person name="Kiss B."/>
            <person name="Kocsube S."/>
            <person name="Kotiranta H."/>
            <person name="LaButti K.M."/>
            <person name="Lechner B.E."/>
            <person name="Liimatainen K."/>
            <person name="Lipzen A."/>
            <person name="Lukacs Z."/>
            <person name="Mihaltcheva S."/>
            <person name="Morgado L.N."/>
            <person name="Niskanen T."/>
            <person name="Noordeloos M.E."/>
            <person name="Ohm R.A."/>
            <person name="Ortiz-Santana B."/>
            <person name="Ovrebo C."/>
            <person name="Racz N."/>
            <person name="Riley R."/>
            <person name="Savchenko A."/>
            <person name="Shiryaev A."/>
            <person name="Soop K."/>
            <person name="Spirin V."/>
            <person name="Szebenyi C."/>
            <person name="Tomsovsky M."/>
            <person name="Tulloss R.E."/>
            <person name="Uehling J."/>
            <person name="Grigoriev I.V."/>
            <person name="Vagvolgyi C."/>
            <person name="Papp T."/>
            <person name="Martin F.M."/>
            <person name="Miettinen O."/>
            <person name="Hibbett D.S."/>
            <person name="Nagy L.G."/>
        </authorList>
    </citation>
    <scope>NUCLEOTIDE SEQUENCE [LARGE SCALE GENOMIC DNA]</scope>
    <source>
        <strain evidence="2 3">OMC1185</strain>
    </source>
</reference>
<dbReference type="EMBL" id="ML213517">
    <property type="protein sequence ID" value="TFK49172.1"/>
    <property type="molecule type" value="Genomic_DNA"/>
</dbReference>
<evidence type="ECO:0000313" key="2">
    <source>
        <dbReference type="EMBL" id="TFK49172.1"/>
    </source>
</evidence>
<evidence type="ECO:0000313" key="3">
    <source>
        <dbReference type="Proteomes" id="UP000305948"/>
    </source>
</evidence>
<gene>
    <name evidence="2" type="ORF">OE88DRAFT_1646733</name>
</gene>
<organism evidence="2 3">
    <name type="scientific">Heliocybe sulcata</name>
    <dbReference type="NCBI Taxonomy" id="5364"/>
    <lineage>
        <taxon>Eukaryota</taxon>
        <taxon>Fungi</taxon>
        <taxon>Dikarya</taxon>
        <taxon>Basidiomycota</taxon>
        <taxon>Agaricomycotina</taxon>
        <taxon>Agaricomycetes</taxon>
        <taxon>Gloeophyllales</taxon>
        <taxon>Gloeophyllaceae</taxon>
        <taxon>Heliocybe</taxon>
    </lineage>
</organism>
<feature type="domain" description="Aminoglycoside phosphotransferase" evidence="1">
    <location>
        <begin position="37"/>
        <end position="269"/>
    </location>
</feature>